<evidence type="ECO:0000313" key="2">
    <source>
        <dbReference type="EMBL" id="GAA2972147.1"/>
    </source>
</evidence>
<protein>
    <submittedName>
        <fullName evidence="2">Uncharacterized protein</fullName>
    </submittedName>
</protein>
<keyword evidence="3" id="KW-1185">Reference proteome</keyword>
<dbReference type="Proteomes" id="UP001500403">
    <property type="component" value="Unassembled WGS sequence"/>
</dbReference>
<accession>A0ABN3XQL8</accession>
<sequence>MATDPEADTLELPPVPAFGRGRPRWAAQRIHPRRITAGHLKLYGRLRGWTLAEGMPARGKTIAGRSTGLAFGALMVWRTANEQPRLLAIAAGAYAITAWRTGRPVPPTIEELERAFLVAIRDLIGDQPGIHLGELYAQLQSRPAAAHLDDARLRALLVRCRVTIHRSVRIGETTGRSGIKAADIDALLSPAEEGHPDSDVDAGQNAPEGAVDRP</sequence>
<dbReference type="RefSeq" id="WP_344500488.1">
    <property type="nucleotide sequence ID" value="NZ_BAAAUD010000107.1"/>
</dbReference>
<comment type="caution">
    <text evidence="2">The sequence shown here is derived from an EMBL/GenBank/DDBJ whole genome shotgun (WGS) entry which is preliminary data.</text>
</comment>
<gene>
    <name evidence="2" type="ORF">GCM10010446_65910</name>
</gene>
<evidence type="ECO:0000256" key="1">
    <source>
        <dbReference type="SAM" id="MobiDB-lite"/>
    </source>
</evidence>
<organism evidence="2 3">
    <name type="scientific">Streptomyces enissocaesilis</name>
    <dbReference type="NCBI Taxonomy" id="332589"/>
    <lineage>
        <taxon>Bacteria</taxon>
        <taxon>Bacillati</taxon>
        <taxon>Actinomycetota</taxon>
        <taxon>Actinomycetes</taxon>
        <taxon>Kitasatosporales</taxon>
        <taxon>Streptomycetaceae</taxon>
        <taxon>Streptomyces</taxon>
        <taxon>Streptomyces rochei group</taxon>
    </lineage>
</organism>
<name>A0ABN3XQL8_9ACTN</name>
<evidence type="ECO:0000313" key="3">
    <source>
        <dbReference type="Proteomes" id="UP001500403"/>
    </source>
</evidence>
<proteinExistence type="predicted"/>
<dbReference type="EMBL" id="BAAAUD010000107">
    <property type="protein sequence ID" value="GAA2972147.1"/>
    <property type="molecule type" value="Genomic_DNA"/>
</dbReference>
<feature type="region of interest" description="Disordered" evidence="1">
    <location>
        <begin position="187"/>
        <end position="214"/>
    </location>
</feature>
<reference evidence="2 3" key="1">
    <citation type="journal article" date="2019" name="Int. J. Syst. Evol. Microbiol.">
        <title>The Global Catalogue of Microorganisms (GCM) 10K type strain sequencing project: providing services to taxonomists for standard genome sequencing and annotation.</title>
        <authorList>
            <consortium name="The Broad Institute Genomics Platform"/>
            <consortium name="The Broad Institute Genome Sequencing Center for Infectious Disease"/>
            <person name="Wu L."/>
            <person name="Ma J."/>
        </authorList>
    </citation>
    <scope>NUCLEOTIDE SEQUENCE [LARGE SCALE GENOMIC DNA]</scope>
    <source>
        <strain evidence="2 3">JCM 9088</strain>
    </source>
</reference>